<organism evidence="3 4">
    <name type="scientific">Triparma laevis f. longispina</name>
    <dbReference type="NCBI Taxonomy" id="1714387"/>
    <lineage>
        <taxon>Eukaryota</taxon>
        <taxon>Sar</taxon>
        <taxon>Stramenopiles</taxon>
        <taxon>Ochrophyta</taxon>
        <taxon>Bolidophyceae</taxon>
        <taxon>Parmales</taxon>
        <taxon>Triparmaceae</taxon>
        <taxon>Triparma</taxon>
    </lineage>
</organism>
<dbReference type="PANTHER" id="PTHR43037">
    <property type="entry name" value="UNNAMED PRODUCT-RELATED"/>
    <property type="match status" value="1"/>
</dbReference>
<evidence type="ECO:0000313" key="3">
    <source>
        <dbReference type="EMBL" id="GMH69033.1"/>
    </source>
</evidence>
<comment type="caution">
    <text evidence="3">The sequence shown here is derived from an EMBL/GenBank/DDBJ whole genome shotgun (WGS) entry which is preliminary data.</text>
</comment>
<dbReference type="InterPro" id="IPR029058">
    <property type="entry name" value="AB_hydrolase_fold"/>
</dbReference>
<keyword evidence="2" id="KW-0378">Hydrolase</keyword>
<dbReference type="InterPro" id="IPR050955">
    <property type="entry name" value="Plant_Biomass_Hydrol_Est"/>
</dbReference>
<evidence type="ECO:0000256" key="2">
    <source>
        <dbReference type="ARBA" id="ARBA00022801"/>
    </source>
</evidence>
<sequence length="355" mass="37873">MLSCEATAYNAPIDLPSTTLHLPSCHGLSVFLNSPSTCTSSTPCGFILDIHGHSMSGEEQAFNSGLFEVGAENGYVVAAPTSPYVSWEGPSWAPEYHVELLQNLLQAAKDDETIDSNRIHVTGFSQGGFLSWDLLCKSSEVVCSAAPLAASGRDAWGAGFGSNCFDSSGSGPANHRSVMFTIGRTDPLSSKSLSYDQFYDVAETYYGFKSDYPDFFGDYTVTTDNVIKMEYGEDGINVKFIDHNGDCTLYDNCGGHCFPTEPPSVCSASQKAYWVGTVDFFSNNHRCCVDGWSHGEEVVKFFKANTCDQTVADTGAPTPAPTNPSMLNGGGASAGKGLQGTVLTVAVIIVLCAYL</sequence>
<evidence type="ECO:0000256" key="1">
    <source>
        <dbReference type="ARBA" id="ARBA00022729"/>
    </source>
</evidence>
<dbReference type="EMBL" id="BRXW01000601">
    <property type="protein sequence ID" value="GMH69033.1"/>
    <property type="molecule type" value="Genomic_DNA"/>
</dbReference>
<keyword evidence="4" id="KW-1185">Reference proteome</keyword>
<protein>
    <recommendedName>
        <fullName evidence="5">Feruloyl esterase</fullName>
    </recommendedName>
</protein>
<dbReference type="Gene3D" id="3.40.50.1820">
    <property type="entry name" value="alpha/beta hydrolase"/>
    <property type="match status" value="1"/>
</dbReference>
<dbReference type="GO" id="GO:0016787">
    <property type="term" value="F:hydrolase activity"/>
    <property type="evidence" value="ECO:0007669"/>
    <property type="project" value="UniProtKB-KW"/>
</dbReference>
<evidence type="ECO:0008006" key="5">
    <source>
        <dbReference type="Google" id="ProtNLM"/>
    </source>
</evidence>
<proteinExistence type="predicted"/>
<dbReference type="Proteomes" id="UP001165122">
    <property type="component" value="Unassembled WGS sequence"/>
</dbReference>
<keyword evidence="1" id="KW-0732">Signal</keyword>
<reference evidence="4" key="1">
    <citation type="journal article" date="2023" name="Commun. Biol.">
        <title>Genome analysis of Parmales, the sister group of diatoms, reveals the evolutionary specialization of diatoms from phago-mixotrophs to photoautotrophs.</title>
        <authorList>
            <person name="Ban H."/>
            <person name="Sato S."/>
            <person name="Yoshikawa S."/>
            <person name="Yamada K."/>
            <person name="Nakamura Y."/>
            <person name="Ichinomiya M."/>
            <person name="Sato N."/>
            <person name="Blanc-Mathieu R."/>
            <person name="Endo H."/>
            <person name="Kuwata A."/>
            <person name="Ogata H."/>
        </authorList>
    </citation>
    <scope>NUCLEOTIDE SEQUENCE [LARGE SCALE GENOMIC DNA]</scope>
    <source>
        <strain evidence="4">NIES 3700</strain>
    </source>
</reference>
<dbReference type="AlphaFoldDB" id="A0A9W7E881"/>
<name>A0A9W7E881_9STRA</name>
<dbReference type="OrthoDB" id="2152248at2759"/>
<dbReference type="SUPFAM" id="SSF53474">
    <property type="entry name" value="alpha/beta-Hydrolases"/>
    <property type="match status" value="1"/>
</dbReference>
<accession>A0A9W7E881</accession>
<gene>
    <name evidence="3" type="ORF">TrLO_g10648</name>
</gene>
<dbReference type="PANTHER" id="PTHR43037:SF5">
    <property type="entry name" value="FERULOYL ESTERASE"/>
    <property type="match status" value="1"/>
</dbReference>
<evidence type="ECO:0000313" key="4">
    <source>
        <dbReference type="Proteomes" id="UP001165122"/>
    </source>
</evidence>